<evidence type="ECO:0000313" key="1">
    <source>
        <dbReference type="EMBL" id="EOB00385.1"/>
    </source>
</evidence>
<dbReference type="AlphaFoldDB" id="R0LFS9"/>
<evidence type="ECO:0000313" key="2">
    <source>
        <dbReference type="Proteomes" id="UP000296049"/>
    </source>
</evidence>
<name>R0LFS9_ANAPL</name>
<keyword evidence="2" id="KW-1185">Reference proteome</keyword>
<organism evidence="1 2">
    <name type="scientific">Anas platyrhynchos</name>
    <name type="common">Mallard</name>
    <name type="synonym">Anas boschas</name>
    <dbReference type="NCBI Taxonomy" id="8839"/>
    <lineage>
        <taxon>Eukaryota</taxon>
        <taxon>Metazoa</taxon>
        <taxon>Chordata</taxon>
        <taxon>Craniata</taxon>
        <taxon>Vertebrata</taxon>
        <taxon>Euteleostomi</taxon>
        <taxon>Archelosauria</taxon>
        <taxon>Archosauria</taxon>
        <taxon>Dinosauria</taxon>
        <taxon>Saurischia</taxon>
        <taxon>Theropoda</taxon>
        <taxon>Coelurosauria</taxon>
        <taxon>Aves</taxon>
        <taxon>Neognathae</taxon>
        <taxon>Galloanserae</taxon>
        <taxon>Anseriformes</taxon>
        <taxon>Anatidae</taxon>
        <taxon>Anatinae</taxon>
        <taxon>Anas</taxon>
    </lineage>
</organism>
<proteinExistence type="predicted"/>
<gene>
    <name evidence="1" type="ORF">Anapl_08079</name>
</gene>
<protein>
    <submittedName>
        <fullName evidence="1">Uncharacterized protein</fullName>
    </submittedName>
</protein>
<dbReference type="Proteomes" id="UP000296049">
    <property type="component" value="Unassembled WGS sequence"/>
</dbReference>
<accession>R0LFS9</accession>
<reference evidence="2" key="1">
    <citation type="journal article" date="2013" name="Nat. Genet.">
        <title>The duck genome and transcriptome provide insight into an avian influenza virus reservoir species.</title>
        <authorList>
            <person name="Huang Y."/>
            <person name="Li Y."/>
            <person name="Burt D.W."/>
            <person name="Chen H."/>
            <person name="Zhang Y."/>
            <person name="Qian W."/>
            <person name="Kim H."/>
            <person name="Gan S."/>
            <person name="Zhao Y."/>
            <person name="Li J."/>
            <person name="Yi K."/>
            <person name="Feng H."/>
            <person name="Zhu P."/>
            <person name="Li B."/>
            <person name="Liu Q."/>
            <person name="Fairley S."/>
            <person name="Magor K.E."/>
            <person name="Du Z."/>
            <person name="Hu X."/>
            <person name="Goodman L."/>
            <person name="Tafer H."/>
            <person name="Vignal A."/>
            <person name="Lee T."/>
            <person name="Kim K.W."/>
            <person name="Sheng Z."/>
            <person name="An Y."/>
            <person name="Searle S."/>
            <person name="Herrero J."/>
            <person name="Groenen M.A."/>
            <person name="Crooijmans R.P."/>
            <person name="Faraut T."/>
            <person name="Cai Q."/>
            <person name="Webster R.G."/>
            <person name="Aldridge J.R."/>
            <person name="Warren W.C."/>
            <person name="Bartschat S."/>
            <person name="Kehr S."/>
            <person name="Marz M."/>
            <person name="Stadler P.F."/>
            <person name="Smith J."/>
            <person name="Kraus R.H."/>
            <person name="Zhao Y."/>
            <person name="Ren L."/>
            <person name="Fei J."/>
            <person name="Morisson M."/>
            <person name="Kaiser P."/>
            <person name="Griffin D.K."/>
            <person name="Rao M."/>
            <person name="Pitel F."/>
            <person name="Wang J."/>
            <person name="Li N."/>
        </authorList>
    </citation>
    <scope>NUCLEOTIDE SEQUENCE [LARGE SCALE GENOMIC DNA]</scope>
</reference>
<dbReference type="EMBL" id="KB743201">
    <property type="protein sequence ID" value="EOB00385.1"/>
    <property type="molecule type" value="Genomic_DNA"/>
</dbReference>
<sequence>MFTPEAKRDPGPLCMGLFGDSWQIENSDPSSATHKFWKKCSKQLNAFLAKTPIPKASAAEVFYLMLRAGKQDVNGLELSPDRDNEQQKFSEGEMVPGVNTVIFMEGTGIYVVHTERERGRTNRKIFHATSYQSFTGTEKKCVRSWEIYPSARDVNNKKHQCGMPQAPEGSRIWHVSPPRAILRAKHLMALGLGN</sequence>